<dbReference type="RefSeq" id="WP_006592013.1">
    <property type="nucleotide sequence ID" value="NZ_BAHD01000021.1"/>
</dbReference>
<dbReference type="Pfam" id="PF01738">
    <property type="entry name" value="DLH"/>
    <property type="match status" value="1"/>
</dbReference>
<evidence type="ECO:0000313" key="3">
    <source>
        <dbReference type="Proteomes" id="UP000008366"/>
    </source>
</evidence>
<dbReference type="AlphaFoldDB" id="K6WNU1"/>
<dbReference type="PANTHER" id="PTHR46623:SF6">
    <property type="entry name" value="ALPHA_BETA-HYDROLASES SUPERFAMILY PROTEIN"/>
    <property type="match status" value="1"/>
</dbReference>
<dbReference type="Proteomes" id="UP000008366">
    <property type="component" value="Unassembled WGS sequence"/>
</dbReference>
<dbReference type="STRING" id="1184609.KILIM_021_00210"/>
<reference evidence="2 3" key="1">
    <citation type="submission" date="2012-08" db="EMBL/GenBank/DDBJ databases">
        <title>Whole genome shotgun sequence of Kineosphaera limosa NBRC 100340.</title>
        <authorList>
            <person name="Yoshida I."/>
            <person name="Isaki S."/>
            <person name="Hosoyama A."/>
            <person name="Tsuchikane K."/>
            <person name="Katsumata H."/>
            <person name="Ando Y."/>
            <person name="Ohji S."/>
            <person name="Hamada M."/>
            <person name="Tamura T."/>
            <person name="Yamazoe A."/>
            <person name="Yamazaki S."/>
            <person name="Fujita N."/>
        </authorList>
    </citation>
    <scope>NUCLEOTIDE SEQUENCE [LARGE SCALE GENOMIC DNA]</scope>
    <source>
        <strain evidence="2 3">NBRC 100340</strain>
    </source>
</reference>
<dbReference type="OrthoDB" id="2834584at2"/>
<accession>K6WNU1</accession>
<protein>
    <recommendedName>
        <fullName evidence="1">Dienelactone hydrolase domain-containing protein</fullName>
    </recommendedName>
</protein>
<comment type="caution">
    <text evidence="2">The sequence shown here is derived from an EMBL/GenBank/DDBJ whole genome shotgun (WGS) entry which is preliminary data.</text>
</comment>
<dbReference type="InterPro" id="IPR051049">
    <property type="entry name" value="Dienelactone_hydrolase-like"/>
</dbReference>
<dbReference type="EMBL" id="BAHD01000021">
    <property type="protein sequence ID" value="GAB95481.1"/>
    <property type="molecule type" value="Genomic_DNA"/>
</dbReference>
<evidence type="ECO:0000259" key="1">
    <source>
        <dbReference type="Pfam" id="PF01738"/>
    </source>
</evidence>
<dbReference type="eggNOG" id="COG0412">
    <property type="taxonomic scope" value="Bacteria"/>
</dbReference>
<dbReference type="InterPro" id="IPR002925">
    <property type="entry name" value="Dienelactn_hydro"/>
</dbReference>
<keyword evidence="3" id="KW-1185">Reference proteome</keyword>
<dbReference type="GO" id="GO:0016787">
    <property type="term" value="F:hydrolase activity"/>
    <property type="evidence" value="ECO:0007669"/>
    <property type="project" value="InterPro"/>
</dbReference>
<dbReference type="SUPFAM" id="SSF53474">
    <property type="entry name" value="alpha/beta-Hydrolases"/>
    <property type="match status" value="1"/>
</dbReference>
<sequence>MAEVVLFHHAHGLTEGVHRFADTLRQAGHTVHTPDLYDGRVFDDLAEGVEYAQSLGMATIVERGAAAVESLGPQLVFAGFSLGVVPAQHLAQNHKSATAALLLHSCLPIDAFGGAWPGSVPVQVHAMEEDPWFIDADLQAARTLVADSTDAKLFLYPGARHLFADDSLPDYDEATAGQVMRHAVGLLNAVDARQRKP</sequence>
<name>K6WNU1_9MICO</name>
<feature type="domain" description="Dienelactone hydrolase" evidence="1">
    <location>
        <begin position="4"/>
        <end position="188"/>
    </location>
</feature>
<dbReference type="InterPro" id="IPR029058">
    <property type="entry name" value="AB_hydrolase_fold"/>
</dbReference>
<dbReference type="Gene3D" id="3.40.50.1820">
    <property type="entry name" value="alpha/beta hydrolase"/>
    <property type="match status" value="1"/>
</dbReference>
<organism evidence="2 3">
    <name type="scientific">Kineosphaera limosa NBRC 100340</name>
    <dbReference type="NCBI Taxonomy" id="1184609"/>
    <lineage>
        <taxon>Bacteria</taxon>
        <taxon>Bacillati</taxon>
        <taxon>Actinomycetota</taxon>
        <taxon>Actinomycetes</taxon>
        <taxon>Micrococcales</taxon>
        <taxon>Dermatophilaceae</taxon>
        <taxon>Kineosphaera</taxon>
    </lineage>
</organism>
<evidence type="ECO:0000313" key="2">
    <source>
        <dbReference type="EMBL" id="GAB95481.1"/>
    </source>
</evidence>
<proteinExistence type="predicted"/>
<gene>
    <name evidence="2" type="ORF">KILIM_021_00210</name>
</gene>
<dbReference type="PANTHER" id="PTHR46623">
    <property type="entry name" value="CARBOXYMETHYLENEBUTENOLIDASE-RELATED"/>
    <property type="match status" value="1"/>
</dbReference>